<comment type="subcellular location">
    <subcellularLocation>
        <location evidence="1 13">Mitochondrion inner membrane</location>
        <topology evidence="1 13">Peripheral membrane protein</topology>
        <orientation evidence="1 13">Matrix side</orientation>
    </subcellularLocation>
</comment>
<evidence type="ECO:0000256" key="7">
    <source>
        <dbReference type="ARBA" id="ARBA00022792"/>
    </source>
</evidence>
<evidence type="ECO:0000256" key="10">
    <source>
        <dbReference type="ARBA" id="ARBA00023128"/>
    </source>
</evidence>
<gene>
    <name evidence="14" type="ORF">D915_005442</name>
</gene>
<dbReference type="PANTHER" id="PTHR14200:SF11">
    <property type="entry name" value="CYTOCHROME C OXIDASE SUBUNIT 5A, MITOCHONDRIAL"/>
    <property type="match status" value="1"/>
</dbReference>
<evidence type="ECO:0000313" key="15">
    <source>
        <dbReference type="Proteomes" id="UP000230066"/>
    </source>
</evidence>
<dbReference type="SUPFAM" id="SSF48479">
    <property type="entry name" value="Cytochrome c oxidase subunit E"/>
    <property type="match status" value="1"/>
</dbReference>
<comment type="subunit">
    <text evidence="13">Component of the cytochrome c oxidase (complex IV, CIV), a multisubunit enzyme composed of a catalytic core of 3 subunits and several supernumerary subunits. The complex exists as a monomer or a dimer and forms supercomplexes (SCs) in the inner mitochondrial membrane with ubiquinol-cytochrome c oxidoreductase (cytochrome b-c1 complex, complex III, CIII).</text>
</comment>
<keyword evidence="8 13" id="KW-0809">Transit peptide</keyword>
<evidence type="ECO:0000256" key="12">
    <source>
        <dbReference type="ARBA" id="ARBA00031049"/>
    </source>
</evidence>
<dbReference type="InterPro" id="IPR036545">
    <property type="entry name" value="Cyt_c_oxidase_su5A/6_sf"/>
</dbReference>
<dbReference type="AlphaFoldDB" id="A0A2H1CB73"/>
<keyword evidence="15" id="KW-1185">Reference proteome</keyword>
<evidence type="ECO:0000256" key="2">
    <source>
        <dbReference type="ARBA" id="ARBA00004673"/>
    </source>
</evidence>
<sequence>MLRSLQAVFRCSQLIPPTFLKAAAVLSNPAACHSTNPKYFNAKEPYEEFRARFLNAFNDKTLDGWWLRHWLQNLHIEDAVPPPEVVISALHACRRLNDIALAIRFLECVKYKCSIVKGAWEWMQKEIEATMKELGIPSLAQLGYEKPELAWVHHDED</sequence>
<keyword evidence="6 13" id="KW-0479">Metal-binding</keyword>
<comment type="caution">
    <text evidence="14">The sequence shown here is derived from an EMBL/GenBank/DDBJ whole genome shotgun (WGS) entry which is preliminary data.</text>
</comment>
<dbReference type="UniPathway" id="UPA00705"/>
<evidence type="ECO:0000256" key="5">
    <source>
        <dbReference type="ARBA" id="ARBA00022617"/>
    </source>
</evidence>
<evidence type="ECO:0000313" key="14">
    <source>
        <dbReference type="EMBL" id="THD23958.1"/>
    </source>
</evidence>
<dbReference type="GO" id="GO:0005743">
    <property type="term" value="C:mitochondrial inner membrane"/>
    <property type="evidence" value="ECO:0007669"/>
    <property type="project" value="UniProtKB-SubCell"/>
</dbReference>
<evidence type="ECO:0000256" key="11">
    <source>
        <dbReference type="ARBA" id="ARBA00023136"/>
    </source>
</evidence>
<dbReference type="EMBL" id="JXXN02001848">
    <property type="protein sequence ID" value="THD23958.1"/>
    <property type="molecule type" value="Genomic_DNA"/>
</dbReference>
<dbReference type="PANTHER" id="PTHR14200">
    <property type="entry name" value="CYTOCHROME C OXIDASE POLYPEPTIDE"/>
    <property type="match status" value="1"/>
</dbReference>
<comment type="function">
    <text evidence="13">Component of the cytochrome c oxidase, the last enzyme in the mitochondrial electron transport chain which drives oxidative phosphorylation. The respiratory chain contains 3 multisubunit complexes succinate dehydrogenase (complex II, CII), ubiquinol-cytochrome c oxidoreductase (cytochrome b-c1 complex, complex III, CIII) and cytochrome c oxidase (complex IV, CIV), that cooperate to transfer electrons derived from NADH and succinate to molecular oxygen, creating an electrochemical gradient over the inner membrane that drives transmembrane transport and the ATP synthase. Cytochrome c oxidase is the component of the respiratory chain that catalyzes the reduction of oxygen to water. Electrons originating from reduced cytochrome c in the intermembrane space (IMS) are transferred via the dinuclear copper A center (CU(A)) of subunit 2 and heme A of subunit 1 to the active site in subunit 1, a binuclear center (BNC) formed by heme A3 and copper B (CU(B)). The BNC reduces molecular oxygen to 2 water molecules using 4 electrons from cytochrome c in the IMS and 4 protons from the mitochondrial matrix.</text>
</comment>
<keyword evidence="9 13" id="KW-0408">Iron</keyword>
<organism evidence="14 15">
    <name type="scientific">Fasciola hepatica</name>
    <name type="common">Liver fluke</name>
    <dbReference type="NCBI Taxonomy" id="6192"/>
    <lineage>
        <taxon>Eukaryota</taxon>
        <taxon>Metazoa</taxon>
        <taxon>Spiralia</taxon>
        <taxon>Lophotrochozoa</taxon>
        <taxon>Platyhelminthes</taxon>
        <taxon>Trematoda</taxon>
        <taxon>Digenea</taxon>
        <taxon>Plagiorchiida</taxon>
        <taxon>Echinostomata</taxon>
        <taxon>Echinostomatoidea</taxon>
        <taxon>Fasciolidae</taxon>
        <taxon>Fasciola</taxon>
    </lineage>
</organism>
<evidence type="ECO:0000256" key="9">
    <source>
        <dbReference type="ARBA" id="ARBA00023004"/>
    </source>
</evidence>
<dbReference type="InterPro" id="IPR003204">
    <property type="entry name" value="Cyt_c_oxidase_su5A/6"/>
</dbReference>
<dbReference type="Proteomes" id="UP000230066">
    <property type="component" value="Unassembled WGS sequence"/>
</dbReference>
<name>A0A2H1CB73_FASHE</name>
<keyword evidence="5 13" id="KW-0349">Heme</keyword>
<evidence type="ECO:0000256" key="13">
    <source>
        <dbReference type="RuleBase" id="RU368103"/>
    </source>
</evidence>
<accession>A0A2H1CB73</accession>
<evidence type="ECO:0000256" key="4">
    <source>
        <dbReference type="ARBA" id="ARBA00021968"/>
    </source>
</evidence>
<keyword evidence="10 13" id="KW-0496">Mitochondrion</keyword>
<dbReference type="GO" id="GO:0045277">
    <property type="term" value="C:respiratory chain complex IV"/>
    <property type="evidence" value="ECO:0007669"/>
    <property type="project" value="UniProtKB-UniRule"/>
</dbReference>
<reference evidence="14" key="1">
    <citation type="submission" date="2019-03" db="EMBL/GenBank/DDBJ databases">
        <title>Improved annotation for the trematode Fasciola hepatica.</title>
        <authorList>
            <person name="Choi Y.-J."/>
            <person name="Martin J."/>
            <person name="Mitreva M."/>
        </authorList>
    </citation>
    <scope>NUCLEOTIDE SEQUENCE [LARGE SCALE GENOMIC DNA]</scope>
</reference>
<protein>
    <recommendedName>
        <fullName evidence="4 13">Cytochrome c oxidase subunit 5A, mitochondrial</fullName>
    </recommendedName>
    <alternativeName>
        <fullName evidence="12 13">Cytochrome c oxidase polypeptide Va</fullName>
    </alternativeName>
</protein>
<evidence type="ECO:0000256" key="3">
    <source>
        <dbReference type="ARBA" id="ARBA00007972"/>
    </source>
</evidence>
<comment type="pathway">
    <text evidence="2 13">Energy metabolism; oxidative phosphorylation.</text>
</comment>
<dbReference type="GO" id="GO:0006123">
    <property type="term" value="P:mitochondrial electron transport, cytochrome c to oxygen"/>
    <property type="evidence" value="ECO:0007669"/>
    <property type="project" value="UniProtKB-UniRule"/>
</dbReference>
<evidence type="ECO:0000256" key="8">
    <source>
        <dbReference type="ARBA" id="ARBA00022946"/>
    </source>
</evidence>
<evidence type="ECO:0000256" key="6">
    <source>
        <dbReference type="ARBA" id="ARBA00022723"/>
    </source>
</evidence>
<dbReference type="Gene3D" id="1.25.40.40">
    <property type="entry name" value="Cytochrome c oxidase, subunit Va/VI"/>
    <property type="match status" value="1"/>
</dbReference>
<proteinExistence type="inferred from homology"/>
<dbReference type="GO" id="GO:0046872">
    <property type="term" value="F:metal ion binding"/>
    <property type="evidence" value="ECO:0007669"/>
    <property type="project" value="UniProtKB-UniRule"/>
</dbReference>
<dbReference type="Pfam" id="PF02284">
    <property type="entry name" value="COX5A"/>
    <property type="match status" value="1"/>
</dbReference>
<keyword evidence="7 13" id="KW-0999">Mitochondrion inner membrane</keyword>
<evidence type="ECO:0000256" key="1">
    <source>
        <dbReference type="ARBA" id="ARBA00004443"/>
    </source>
</evidence>
<comment type="similarity">
    <text evidence="3 13">Belongs to the cytochrome c oxidase subunit 5A family.</text>
</comment>
<dbReference type="CDD" id="cd00923">
    <property type="entry name" value="Cyt_c_Oxidase_Va"/>
    <property type="match status" value="1"/>
</dbReference>
<keyword evidence="11 13" id="KW-0472">Membrane</keyword>